<dbReference type="Proteomes" id="UP000245790">
    <property type="component" value="Unassembled WGS sequence"/>
</dbReference>
<dbReference type="PANTHER" id="PTHR37625">
    <property type="entry name" value="OUTER MEMBRANE LIPOPROTEIN-RELATED"/>
    <property type="match status" value="1"/>
</dbReference>
<organism evidence="2 3">
    <name type="scientific">Pleionea mediterranea</name>
    <dbReference type="NCBI Taxonomy" id="523701"/>
    <lineage>
        <taxon>Bacteria</taxon>
        <taxon>Pseudomonadati</taxon>
        <taxon>Pseudomonadota</taxon>
        <taxon>Gammaproteobacteria</taxon>
        <taxon>Oceanospirillales</taxon>
        <taxon>Pleioneaceae</taxon>
        <taxon>Pleionea</taxon>
    </lineage>
</organism>
<sequence>MINKFKGLSLALVMLFLVSCGSHNVNVDISSTANLNVNSYNEALPVVVRIYQLTDTQAFESASFEELWKRDSLTLGNSLLTKEEITLEPSSKNTIAFEQHEAAKHVGLFAMFRNRDDNKWRIVKELSTGYFSFSSTVDVLVTSNTVEFTNKDKAAD</sequence>
<evidence type="ECO:0000313" key="3">
    <source>
        <dbReference type="Proteomes" id="UP000245790"/>
    </source>
</evidence>
<feature type="chain" id="PRO_5016432565" evidence="1">
    <location>
        <begin position="25"/>
        <end position="156"/>
    </location>
</feature>
<feature type="signal peptide" evidence="1">
    <location>
        <begin position="1"/>
        <end position="24"/>
    </location>
</feature>
<keyword evidence="3" id="KW-1185">Reference proteome</keyword>
<gene>
    <name evidence="2" type="ORF">C8D97_11821</name>
</gene>
<dbReference type="AlphaFoldDB" id="A0A316F9Q3"/>
<dbReference type="Pfam" id="PF12790">
    <property type="entry name" value="T6SS-SciN"/>
    <property type="match status" value="1"/>
</dbReference>
<accession>A0A316F9Q3</accession>
<evidence type="ECO:0000256" key="1">
    <source>
        <dbReference type="SAM" id="SignalP"/>
    </source>
</evidence>
<dbReference type="PROSITE" id="PS51257">
    <property type="entry name" value="PROKAR_LIPOPROTEIN"/>
    <property type="match status" value="1"/>
</dbReference>
<dbReference type="NCBIfam" id="TIGR03352">
    <property type="entry name" value="VI_chp_3"/>
    <property type="match status" value="1"/>
</dbReference>
<dbReference type="OrthoDB" id="7066769at2"/>
<protein>
    <submittedName>
        <fullName evidence="2">Type VI secretion system protein VasD</fullName>
    </submittedName>
</protein>
<evidence type="ECO:0000313" key="2">
    <source>
        <dbReference type="EMBL" id="PWK42552.1"/>
    </source>
</evidence>
<comment type="caution">
    <text evidence="2">The sequence shown here is derived from an EMBL/GenBank/DDBJ whole genome shotgun (WGS) entry which is preliminary data.</text>
</comment>
<reference evidence="2 3" key="1">
    <citation type="submission" date="2018-05" db="EMBL/GenBank/DDBJ databases">
        <title>Genomic Encyclopedia of Type Strains, Phase IV (KMG-IV): sequencing the most valuable type-strain genomes for metagenomic binning, comparative biology and taxonomic classification.</title>
        <authorList>
            <person name="Goeker M."/>
        </authorList>
    </citation>
    <scope>NUCLEOTIDE SEQUENCE [LARGE SCALE GENOMIC DNA]</scope>
    <source>
        <strain evidence="2 3">DSM 25350</strain>
    </source>
</reference>
<dbReference type="Gene3D" id="2.60.40.4150">
    <property type="entry name" value="Type VI secretion system, lipoprotein SciN"/>
    <property type="match status" value="1"/>
</dbReference>
<dbReference type="InterPro" id="IPR017734">
    <property type="entry name" value="T6SS_SciN"/>
</dbReference>
<keyword evidence="1" id="KW-0732">Signal</keyword>
<dbReference type="PANTHER" id="PTHR37625:SF4">
    <property type="entry name" value="OUTER MEMBRANE LIPOPROTEIN"/>
    <property type="match status" value="1"/>
</dbReference>
<dbReference type="EMBL" id="QGGU01000018">
    <property type="protein sequence ID" value="PWK42552.1"/>
    <property type="molecule type" value="Genomic_DNA"/>
</dbReference>
<dbReference type="RefSeq" id="WP_109765121.1">
    <property type="nucleotide sequence ID" value="NZ_QGGU01000018.1"/>
</dbReference>
<dbReference type="InterPro" id="IPR038706">
    <property type="entry name" value="Type_VI_SciN-like_sf"/>
</dbReference>
<proteinExistence type="predicted"/>
<name>A0A316F9Q3_9GAMM</name>